<gene>
    <name evidence="2" type="ORF">IX84_22300</name>
</gene>
<name>A0A098S523_9BACT</name>
<sequence>MRIVIKIVLMIAVFMIGIVIMAALKESTGRQSGSGGPLGLVLIFGMIAAFRAIWRYGKEDESKETESSDLQKLDKS</sequence>
<feature type="transmembrane region" description="Helical" evidence="1">
    <location>
        <begin position="7"/>
        <end position="24"/>
    </location>
</feature>
<comment type="caution">
    <text evidence="2">The sequence shown here is derived from an EMBL/GenBank/DDBJ whole genome shotgun (WGS) entry which is preliminary data.</text>
</comment>
<proteinExistence type="predicted"/>
<accession>A0A098S523</accession>
<dbReference type="Proteomes" id="UP000029736">
    <property type="component" value="Unassembled WGS sequence"/>
</dbReference>
<keyword evidence="3" id="KW-1185">Reference proteome</keyword>
<evidence type="ECO:0000256" key="1">
    <source>
        <dbReference type="SAM" id="Phobius"/>
    </source>
</evidence>
<keyword evidence="1" id="KW-0812">Transmembrane</keyword>
<keyword evidence="1" id="KW-1133">Transmembrane helix</keyword>
<dbReference type="EMBL" id="JPOS01000080">
    <property type="protein sequence ID" value="KGE86292.1"/>
    <property type="molecule type" value="Genomic_DNA"/>
</dbReference>
<dbReference type="AlphaFoldDB" id="A0A098S523"/>
<feature type="transmembrane region" description="Helical" evidence="1">
    <location>
        <begin position="36"/>
        <end position="54"/>
    </location>
</feature>
<organism evidence="2 3">
    <name type="scientific">Phaeodactylibacter xiamenensis</name>
    <dbReference type="NCBI Taxonomy" id="1524460"/>
    <lineage>
        <taxon>Bacteria</taxon>
        <taxon>Pseudomonadati</taxon>
        <taxon>Bacteroidota</taxon>
        <taxon>Saprospiria</taxon>
        <taxon>Saprospirales</taxon>
        <taxon>Haliscomenobacteraceae</taxon>
        <taxon>Phaeodactylibacter</taxon>
    </lineage>
</organism>
<reference evidence="2 3" key="1">
    <citation type="journal article" date="2014" name="Int. J. Syst. Evol. Microbiol.">
        <title>Phaeodactylibacter xiamenensis gen. nov., sp. nov., a member of the family Saprospiraceae isolated from the marine alga Phaeodactylum tricornutum.</title>
        <authorList>
            <person name="Chen Z.Jr."/>
            <person name="Lei X."/>
            <person name="Lai Q."/>
            <person name="Li Y."/>
            <person name="Zhang B."/>
            <person name="Zhang J."/>
            <person name="Zhang H."/>
            <person name="Yang L."/>
            <person name="Zheng W."/>
            <person name="Tian Y."/>
            <person name="Yu Z."/>
            <person name="Xu H.Jr."/>
            <person name="Zheng T."/>
        </authorList>
    </citation>
    <scope>NUCLEOTIDE SEQUENCE [LARGE SCALE GENOMIC DNA]</scope>
    <source>
        <strain evidence="2 3">KD52</strain>
    </source>
</reference>
<keyword evidence="1" id="KW-0472">Membrane</keyword>
<evidence type="ECO:0000313" key="2">
    <source>
        <dbReference type="EMBL" id="KGE86292.1"/>
    </source>
</evidence>
<protein>
    <submittedName>
        <fullName evidence="2">Uncharacterized protein</fullName>
    </submittedName>
</protein>
<dbReference type="RefSeq" id="WP_044225535.1">
    <property type="nucleotide sequence ID" value="NZ_JBKAGJ010000026.1"/>
</dbReference>
<evidence type="ECO:0000313" key="3">
    <source>
        <dbReference type="Proteomes" id="UP000029736"/>
    </source>
</evidence>